<dbReference type="InterPro" id="IPR002967">
    <property type="entry name" value="Delta_tubulin"/>
</dbReference>
<evidence type="ECO:0000313" key="17">
    <source>
        <dbReference type="EMBL" id="KAK3082972.1"/>
    </source>
</evidence>
<gene>
    <name evidence="17" type="ORF">FSP39_010365</name>
</gene>
<evidence type="ECO:0000259" key="16">
    <source>
        <dbReference type="SMART" id="SM00864"/>
    </source>
</evidence>
<comment type="similarity">
    <text evidence="4 14">Belongs to the tubulin family.</text>
</comment>
<dbReference type="PROSITE" id="PS00227">
    <property type="entry name" value="TUBULIN"/>
    <property type="match status" value="1"/>
</dbReference>
<evidence type="ECO:0000256" key="3">
    <source>
        <dbReference type="ARBA" id="ARBA00004138"/>
    </source>
</evidence>
<dbReference type="InterPro" id="IPR036525">
    <property type="entry name" value="Tubulin/FtsZ_GTPase_sf"/>
</dbReference>
<dbReference type="InterPro" id="IPR000217">
    <property type="entry name" value="Tubulin"/>
</dbReference>
<dbReference type="PANTHER" id="PTHR11588">
    <property type="entry name" value="TUBULIN"/>
    <property type="match status" value="1"/>
</dbReference>
<evidence type="ECO:0000256" key="2">
    <source>
        <dbReference type="ARBA" id="ARBA00004123"/>
    </source>
</evidence>
<comment type="caution">
    <text evidence="17">The sequence shown here is derived from an EMBL/GenBank/DDBJ whole genome shotgun (WGS) entry which is preliminary data.</text>
</comment>
<sequence>MTQIQQYIFTLTFYLDIYLCALYIVGYYGLHNKGEEHIIETTMEKVRREIELCDAYSGCVVMHSLSGGTGSGLGSKLIEMLRDQYPMNHLMSCTFAPHASGESPLQNYNALLTLSTLQRNTDCVILTHNDDVLSRLQKSKESVSFTNINDNIAAALCGVFLPTDSLKPKSGISIGTEPWEMMRSICPMPGNKFVQLNHISRSKLSWESMVTQLLHSLKRHDAEGKHVSFIGIVTMFLKSECTMIHVVQCKFSSIASLAVGRGEGSVAFPQAVKSSERKLRSAYGFVPWNPFPLDVWTGSSVGKFPSVTVASNHGSIVEYLDLVRQRSKVKHAAGAYLHWYWRYGASEVKAKITFFVAVLFIVLVYQI</sequence>
<comment type="function">
    <text evidence="13">Acts as a positive regulator of hedgehog signaling and regulates ciliary function.</text>
</comment>
<evidence type="ECO:0000256" key="13">
    <source>
        <dbReference type="ARBA" id="ARBA00046149"/>
    </source>
</evidence>
<dbReference type="EMBL" id="VSWD01000014">
    <property type="protein sequence ID" value="KAK3082972.1"/>
    <property type="molecule type" value="Genomic_DNA"/>
</dbReference>
<keyword evidence="10" id="KW-0539">Nucleus</keyword>
<evidence type="ECO:0000256" key="11">
    <source>
        <dbReference type="ARBA" id="ARBA00023273"/>
    </source>
</evidence>
<dbReference type="GO" id="GO:0005525">
    <property type="term" value="F:GTP binding"/>
    <property type="evidence" value="ECO:0007669"/>
    <property type="project" value="UniProtKB-UniRule"/>
</dbReference>
<keyword evidence="15" id="KW-1133">Transmembrane helix</keyword>
<evidence type="ECO:0000256" key="7">
    <source>
        <dbReference type="ARBA" id="ARBA00022741"/>
    </source>
</evidence>
<keyword evidence="9 14" id="KW-0342">GTP-binding</keyword>
<dbReference type="AlphaFoldDB" id="A0AA88XU52"/>
<keyword evidence="18" id="KW-1185">Reference proteome</keyword>
<evidence type="ECO:0000256" key="14">
    <source>
        <dbReference type="RuleBase" id="RU000352"/>
    </source>
</evidence>
<protein>
    <recommendedName>
        <fullName evidence="5">Tubulin delta chain</fullName>
    </recommendedName>
    <alternativeName>
        <fullName evidence="12">Delta-tubulin</fullName>
    </alternativeName>
</protein>
<evidence type="ECO:0000313" key="18">
    <source>
        <dbReference type="Proteomes" id="UP001186944"/>
    </source>
</evidence>
<dbReference type="GO" id="GO:0005929">
    <property type="term" value="C:cilium"/>
    <property type="evidence" value="ECO:0007669"/>
    <property type="project" value="UniProtKB-SubCell"/>
</dbReference>
<dbReference type="InterPro" id="IPR017975">
    <property type="entry name" value="Tubulin_CS"/>
</dbReference>
<name>A0AA88XU52_PINIB</name>
<proteinExistence type="inferred from homology"/>
<evidence type="ECO:0000256" key="12">
    <source>
        <dbReference type="ARBA" id="ARBA00030594"/>
    </source>
</evidence>
<keyword evidence="6 14" id="KW-0493">Microtubule</keyword>
<evidence type="ECO:0000256" key="8">
    <source>
        <dbReference type="ARBA" id="ARBA00022794"/>
    </source>
</evidence>
<reference evidence="17" key="1">
    <citation type="submission" date="2019-08" db="EMBL/GenBank/DDBJ databases">
        <title>The improved chromosome-level genome for the pearl oyster Pinctada fucata martensii using PacBio sequencing and Hi-C.</title>
        <authorList>
            <person name="Zheng Z."/>
        </authorList>
    </citation>
    <scope>NUCLEOTIDE SEQUENCE</scope>
    <source>
        <strain evidence="17">ZZ-2019</strain>
        <tissue evidence="17">Adductor muscle</tissue>
    </source>
</reference>
<evidence type="ECO:0000256" key="15">
    <source>
        <dbReference type="SAM" id="Phobius"/>
    </source>
</evidence>
<dbReference type="Proteomes" id="UP001186944">
    <property type="component" value="Unassembled WGS sequence"/>
</dbReference>
<dbReference type="InterPro" id="IPR003008">
    <property type="entry name" value="Tubulin_FtsZ_GTPase"/>
</dbReference>
<accession>A0AA88XU52</accession>
<organism evidence="17 18">
    <name type="scientific">Pinctada imbricata</name>
    <name type="common">Atlantic pearl-oyster</name>
    <name type="synonym">Pinctada martensii</name>
    <dbReference type="NCBI Taxonomy" id="66713"/>
    <lineage>
        <taxon>Eukaryota</taxon>
        <taxon>Metazoa</taxon>
        <taxon>Spiralia</taxon>
        <taxon>Lophotrochozoa</taxon>
        <taxon>Mollusca</taxon>
        <taxon>Bivalvia</taxon>
        <taxon>Autobranchia</taxon>
        <taxon>Pteriomorphia</taxon>
        <taxon>Pterioida</taxon>
        <taxon>Pterioidea</taxon>
        <taxon>Pteriidae</taxon>
        <taxon>Pinctada</taxon>
    </lineage>
</organism>
<dbReference type="GO" id="GO:0005634">
    <property type="term" value="C:nucleus"/>
    <property type="evidence" value="ECO:0007669"/>
    <property type="project" value="UniProtKB-SubCell"/>
</dbReference>
<keyword evidence="7 14" id="KW-0547">Nucleotide-binding</keyword>
<keyword evidence="8" id="KW-0970">Cilium biogenesis/degradation</keyword>
<evidence type="ECO:0000256" key="6">
    <source>
        <dbReference type="ARBA" id="ARBA00022701"/>
    </source>
</evidence>
<dbReference type="Pfam" id="PF00091">
    <property type="entry name" value="Tubulin"/>
    <property type="match status" value="1"/>
</dbReference>
<evidence type="ECO:0000256" key="1">
    <source>
        <dbReference type="ARBA" id="ARBA00004114"/>
    </source>
</evidence>
<dbReference type="GO" id="GO:0007017">
    <property type="term" value="P:microtubule-based process"/>
    <property type="evidence" value="ECO:0007669"/>
    <property type="project" value="InterPro"/>
</dbReference>
<dbReference type="GO" id="GO:0005814">
    <property type="term" value="C:centriole"/>
    <property type="evidence" value="ECO:0007669"/>
    <property type="project" value="UniProtKB-SubCell"/>
</dbReference>
<keyword evidence="11" id="KW-0966">Cell projection</keyword>
<dbReference type="GO" id="GO:0030030">
    <property type="term" value="P:cell projection organization"/>
    <property type="evidence" value="ECO:0007669"/>
    <property type="project" value="UniProtKB-KW"/>
</dbReference>
<keyword evidence="15" id="KW-0472">Membrane</keyword>
<dbReference type="SMART" id="SM00864">
    <property type="entry name" value="Tubulin"/>
    <property type="match status" value="1"/>
</dbReference>
<evidence type="ECO:0000256" key="4">
    <source>
        <dbReference type="ARBA" id="ARBA00009636"/>
    </source>
</evidence>
<dbReference type="SUPFAM" id="SSF55307">
    <property type="entry name" value="Tubulin C-terminal domain-like"/>
    <property type="match status" value="1"/>
</dbReference>
<feature type="transmembrane region" description="Helical" evidence="15">
    <location>
        <begin position="6"/>
        <end position="30"/>
    </location>
</feature>
<dbReference type="GO" id="GO:0005874">
    <property type="term" value="C:microtubule"/>
    <property type="evidence" value="ECO:0007669"/>
    <property type="project" value="UniProtKB-KW"/>
</dbReference>
<dbReference type="Gene3D" id="3.40.50.1440">
    <property type="entry name" value="Tubulin/FtsZ, GTPase domain"/>
    <property type="match status" value="1"/>
</dbReference>
<dbReference type="PRINTS" id="PR01224">
    <property type="entry name" value="DELTATUBULIN"/>
</dbReference>
<evidence type="ECO:0000256" key="5">
    <source>
        <dbReference type="ARBA" id="ARBA00014184"/>
    </source>
</evidence>
<dbReference type="InterPro" id="IPR008280">
    <property type="entry name" value="Tub_FtsZ_C"/>
</dbReference>
<evidence type="ECO:0000256" key="10">
    <source>
        <dbReference type="ARBA" id="ARBA00023242"/>
    </source>
</evidence>
<dbReference type="PRINTS" id="PR01161">
    <property type="entry name" value="TUBULIN"/>
</dbReference>
<evidence type="ECO:0000256" key="9">
    <source>
        <dbReference type="ARBA" id="ARBA00023134"/>
    </source>
</evidence>
<dbReference type="GO" id="GO:0005200">
    <property type="term" value="F:structural constituent of cytoskeleton"/>
    <property type="evidence" value="ECO:0007669"/>
    <property type="project" value="InterPro"/>
</dbReference>
<feature type="domain" description="Tubulin/FtsZ GTPase" evidence="16">
    <location>
        <begin position="5"/>
        <end position="171"/>
    </location>
</feature>
<keyword evidence="15" id="KW-0812">Transmembrane</keyword>
<dbReference type="SUPFAM" id="SSF52490">
    <property type="entry name" value="Tubulin nucleotide-binding domain-like"/>
    <property type="match status" value="1"/>
</dbReference>
<comment type="subcellular location">
    <subcellularLocation>
        <location evidence="3">Cell projection</location>
        <location evidence="3">Cilium</location>
    </subcellularLocation>
    <subcellularLocation>
        <location evidence="1">Cytoplasm</location>
        <location evidence="1">Cytoskeleton</location>
        <location evidence="1">Microtubule organizing center</location>
        <location evidence="1">Centrosome</location>
        <location evidence="1">Centriole</location>
    </subcellularLocation>
    <subcellularLocation>
        <location evidence="2">Nucleus</location>
    </subcellularLocation>
</comment>